<feature type="transmembrane region" description="Helical" evidence="7">
    <location>
        <begin position="260"/>
        <end position="279"/>
    </location>
</feature>
<dbReference type="CDD" id="cd06261">
    <property type="entry name" value="TM_PBP2"/>
    <property type="match status" value="1"/>
</dbReference>
<dbReference type="EMBL" id="JBHTIU010000030">
    <property type="protein sequence ID" value="MFD0869430.1"/>
    <property type="molecule type" value="Genomic_DNA"/>
</dbReference>
<dbReference type="PROSITE" id="PS50928">
    <property type="entry name" value="ABC_TM1"/>
    <property type="match status" value="1"/>
</dbReference>
<feature type="transmembrane region" description="Helical" evidence="7">
    <location>
        <begin position="182"/>
        <end position="207"/>
    </location>
</feature>
<keyword evidence="3" id="KW-1003">Cell membrane</keyword>
<keyword evidence="6 7" id="KW-0472">Membrane</keyword>
<comment type="similarity">
    <text evidence="7">Belongs to the binding-protein-dependent transport system permease family.</text>
</comment>
<dbReference type="SUPFAM" id="SSF161098">
    <property type="entry name" value="MetI-like"/>
    <property type="match status" value="1"/>
</dbReference>
<dbReference type="PANTHER" id="PTHR43744:SF9">
    <property type="entry name" value="POLYGALACTURONAN_RHAMNOGALACTURONAN TRANSPORT SYSTEM PERMEASE PROTEIN YTCP"/>
    <property type="match status" value="1"/>
</dbReference>
<feature type="domain" description="ABC transmembrane type-1" evidence="8">
    <location>
        <begin position="74"/>
        <end position="279"/>
    </location>
</feature>
<dbReference type="Gene3D" id="1.10.3720.10">
    <property type="entry name" value="MetI-like"/>
    <property type="match status" value="1"/>
</dbReference>
<evidence type="ECO:0000256" key="2">
    <source>
        <dbReference type="ARBA" id="ARBA00022448"/>
    </source>
</evidence>
<dbReference type="PANTHER" id="PTHR43744">
    <property type="entry name" value="ABC TRANSPORTER PERMEASE PROTEIN MG189-RELATED-RELATED"/>
    <property type="match status" value="1"/>
</dbReference>
<comment type="caution">
    <text evidence="9">The sequence shown here is derived from an EMBL/GenBank/DDBJ whole genome shotgun (WGS) entry which is preliminary data.</text>
</comment>
<reference evidence="10" key="1">
    <citation type="journal article" date="2019" name="Int. J. Syst. Evol. Microbiol.">
        <title>The Global Catalogue of Microorganisms (GCM) 10K type strain sequencing project: providing services to taxonomists for standard genome sequencing and annotation.</title>
        <authorList>
            <consortium name="The Broad Institute Genomics Platform"/>
            <consortium name="The Broad Institute Genome Sequencing Center for Infectious Disease"/>
            <person name="Wu L."/>
            <person name="Ma J."/>
        </authorList>
    </citation>
    <scope>NUCLEOTIDE SEQUENCE [LARGE SCALE GENOMIC DNA]</scope>
    <source>
        <strain evidence="10">CCUG 57263</strain>
    </source>
</reference>
<evidence type="ECO:0000259" key="8">
    <source>
        <dbReference type="PROSITE" id="PS50928"/>
    </source>
</evidence>
<keyword evidence="4 7" id="KW-0812">Transmembrane</keyword>
<accession>A0ABW3D7J4</accession>
<dbReference type="InterPro" id="IPR000515">
    <property type="entry name" value="MetI-like"/>
</dbReference>
<evidence type="ECO:0000256" key="5">
    <source>
        <dbReference type="ARBA" id="ARBA00022989"/>
    </source>
</evidence>
<feature type="transmembrane region" description="Helical" evidence="7">
    <location>
        <begin position="12"/>
        <end position="36"/>
    </location>
</feature>
<evidence type="ECO:0000256" key="7">
    <source>
        <dbReference type="RuleBase" id="RU363032"/>
    </source>
</evidence>
<evidence type="ECO:0000313" key="9">
    <source>
        <dbReference type="EMBL" id="MFD0869430.1"/>
    </source>
</evidence>
<dbReference type="Proteomes" id="UP001597120">
    <property type="component" value="Unassembled WGS sequence"/>
</dbReference>
<keyword evidence="2 7" id="KW-0813">Transport</keyword>
<proteinExistence type="inferred from homology"/>
<sequence>MSYLSPVRKIFIIFNYLLFIAFSISILVPFINAIAISLSNYEALATGKIGLWPKGFSLKAYHELAYSKQFLRTFLNTVGLTVVNTVLTIALSLAAGYVMAHKHLLGRSALFIYLIIPMYFSGGLIPTYLLVNGLGMTNTYAALVLPQIISIFYIIVFRNQINQLPQELMESAEIDGASEWRILWNIILPLVLPMTMAFVVFSAVAYWNEWFNALIYIRDRQLWTLQLQLREILISASQFIDQQTQEALIGGEPRVHPENIKMAALMLTVLPIIIVYPFVQKYFIHGQLVGAVKG</sequence>
<dbReference type="InterPro" id="IPR035906">
    <property type="entry name" value="MetI-like_sf"/>
</dbReference>
<evidence type="ECO:0000256" key="1">
    <source>
        <dbReference type="ARBA" id="ARBA00004651"/>
    </source>
</evidence>
<name>A0ABW3D7J4_9BACL</name>
<feature type="transmembrane region" description="Helical" evidence="7">
    <location>
        <begin position="74"/>
        <end position="98"/>
    </location>
</feature>
<evidence type="ECO:0000256" key="3">
    <source>
        <dbReference type="ARBA" id="ARBA00022475"/>
    </source>
</evidence>
<gene>
    <name evidence="9" type="ORF">ACFQ03_09730</name>
</gene>
<protein>
    <submittedName>
        <fullName evidence="9">Carbohydrate ABC transporter permease</fullName>
    </submittedName>
</protein>
<evidence type="ECO:0000256" key="6">
    <source>
        <dbReference type="ARBA" id="ARBA00023136"/>
    </source>
</evidence>
<evidence type="ECO:0000256" key="4">
    <source>
        <dbReference type="ARBA" id="ARBA00022692"/>
    </source>
</evidence>
<evidence type="ECO:0000313" key="10">
    <source>
        <dbReference type="Proteomes" id="UP001597120"/>
    </source>
</evidence>
<keyword evidence="10" id="KW-1185">Reference proteome</keyword>
<organism evidence="9 10">
    <name type="scientific">Paenibacillus residui</name>
    <dbReference type="NCBI Taxonomy" id="629724"/>
    <lineage>
        <taxon>Bacteria</taxon>
        <taxon>Bacillati</taxon>
        <taxon>Bacillota</taxon>
        <taxon>Bacilli</taxon>
        <taxon>Bacillales</taxon>
        <taxon>Paenibacillaceae</taxon>
        <taxon>Paenibacillus</taxon>
    </lineage>
</organism>
<feature type="transmembrane region" description="Helical" evidence="7">
    <location>
        <begin position="110"/>
        <end position="131"/>
    </location>
</feature>
<dbReference type="RefSeq" id="WP_379287793.1">
    <property type="nucleotide sequence ID" value="NZ_JBHTIU010000030.1"/>
</dbReference>
<comment type="subcellular location">
    <subcellularLocation>
        <location evidence="1 7">Cell membrane</location>
        <topology evidence="1 7">Multi-pass membrane protein</topology>
    </subcellularLocation>
</comment>
<keyword evidence="5 7" id="KW-1133">Transmembrane helix</keyword>
<feature type="transmembrane region" description="Helical" evidence="7">
    <location>
        <begin position="143"/>
        <end position="161"/>
    </location>
</feature>
<dbReference type="Pfam" id="PF00528">
    <property type="entry name" value="BPD_transp_1"/>
    <property type="match status" value="1"/>
</dbReference>